<evidence type="ECO:0000256" key="1">
    <source>
        <dbReference type="SAM" id="MobiDB-lite"/>
    </source>
</evidence>
<evidence type="ECO:0000313" key="2">
    <source>
        <dbReference type="Proteomes" id="UP000035642"/>
    </source>
</evidence>
<reference evidence="3" key="2">
    <citation type="submission" date="2016-04" db="UniProtKB">
        <authorList>
            <consortium name="WormBaseParasite"/>
        </authorList>
    </citation>
    <scope>IDENTIFICATION</scope>
</reference>
<sequence>MIGYRPFLGSHSIDNRLADKHHCERICTYTWGDGHVKLLLKHVPSAEWGVVRVRYDDDDDDDDKCDDNDDDGDDDDDSDRIGCVSIALAFMES</sequence>
<keyword evidence="2" id="KW-1185">Reference proteome</keyword>
<feature type="compositionally biased region" description="Acidic residues" evidence="1">
    <location>
        <begin position="58"/>
        <end position="78"/>
    </location>
</feature>
<reference evidence="2" key="1">
    <citation type="submission" date="2012-09" db="EMBL/GenBank/DDBJ databases">
        <authorList>
            <person name="Martin A.A."/>
        </authorList>
    </citation>
    <scope>NUCLEOTIDE SEQUENCE</scope>
</reference>
<organism evidence="2 3">
    <name type="scientific">Angiostrongylus cantonensis</name>
    <name type="common">Rat lungworm</name>
    <dbReference type="NCBI Taxonomy" id="6313"/>
    <lineage>
        <taxon>Eukaryota</taxon>
        <taxon>Metazoa</taxon>
        <taxon>Ecdysozoa</taxon>
        <taxon>Nematoda</taxon>
        <taxon>Chromadorea</taxon>
        <taxon>Rhabditida</taxon>
        <taxon>Rhabditina</taxon>
        <taxon>Rhabditomorpha</taxon>
        <taxon>Strongyloidea</taxon>
        <taxon>Metastrongylidae</taxon>
        <taxon>Angiostrongylus</taxon>
    </lineage>
</organism>
<dbReference type="AlphaFoldDB" id="A0A158PA95"/>
<dbReference type="WBParaSite" id="ACAC_0000919301-mRNA-1">
    <property type="protein sequence ID" value="ACAC_0000919301-mRNA-1"/>
    <property type="gene ID" value="ACAC_0000919301"/>
</dbReference>
<protein>
    <submittedName>
        <fullName evidence="3">Uncharacterized protein</fullName>
    </submittedName>
</protein>
<dbReference type="Proteomes" id="UP000035642">
    <property type="component" value="Unassembled WGS sequence"/>
</dbReference>
<feature type="region of interest" description="Disordered" evidence="1">
    <location>
        <begin position="58"/>
        <end position="79"/>
    </location>
</feature>
<accession>A0A158PA95</accession>
<name>A0A158PA95_ANGCA</name>
<proteinExistence type="predicted"/>
<evidence type="ECO:0000313" key="3">
    <source>
        <dbReference type="WBParaSite" id="ACAC_0000919301-mRNA-1"/>
    </source>
</evidence>